<dbReference type="OrthoDB" id="30295at2"/>
<reference evidence="3 4" key="1">
    <citation type="submission" date="2020-07" db="EMBL/GenBank/DDBJ databases">
        <authorList>
            <person name="Feng H."/>
        </authorList>
    </citation>
    <scope>NUCLEOTIDE SEQUENCE [LARGE SCALE GENOMIC DNA]</scope>
    <source>
        <strain evidence="4">s-11</strain>
    </source>
</reference>
<keyword evidence="4" id="KW-1185">Reference proteome</keyword>
<dbReference type="InterPro" id="IPR036868">
    <property type="entry name" value="TusA-like_sf"/>
</dbReference>
<dbReference type="Gene3D" id="3.30.110.40">
    <property type="entry name" value="TusA-like domain"/>
    <property type="match status" value="1"/>
</dbReference>
<dbReference type="SUPFAM" id="SSF64307">
    <property type="entry name" value="SirA-like"/>
    <property type="match status" value="1"/>
</dbReference>
<dbReference type="Pfam" id="PF10006">
    <property type="entry name" value="DUF2249"/>
    <property type="match status" value="2"/>
</dbReference>
<dbReference type="CDD" id="cd00291">
    <property type="entry name" value="SirA_YedF_YeeD"/>
    <property type="match status" value="1"/>
</dbReference>
<evidence type="ECO:0000313" key="4">
    <source>
        <dbReference type="Proteomes" id="UP000530514"/>
    </source>
</evidence>
<dbReference type="Proteomes" id="UP000530514">
    <property type="component" value="Unassembled WGS sequence"/>
</dbReference>
<dbReference type="AlphaFoldDB" id="A0A7W1XAW1"/>
<feature type="domain" description="DUF2249" evidence="2">
    <location>
        <begin position="10"/>
        <end position="73"/>
    </location>
</feature>
<evidence type="ECO:0000313" key="3">
    <source>
        <dbReference type="EMBL" id="MBA4543230.1"/>
    </source>
</evidence>
<evidence type="ECO:0000256" key="1">
    <source>
        <dbReference type="SAM" id="MobiDB-lite"/>
    </source>
</evidence>
<feature type="region of interest" description="Disordered" evidence="1">
    <location>
        <begin position="84"/>
        <end position="108"/>
    </location>
</feature>
<protein>
    <submittedName>
        <fullName evidence="3">DUF2249 domain-containing protein</fullName>
    </submittedName>
</protein>
<gene>
    <name evidence="3" type="ORF">H1164_10000</name>
</gene>
<dbReference type="InterPro" id="IPR018720">
    <property type="entry name" value="DUF2249"/>
</dbReference>
<organism evidence="3 4">
    <name type="scientific">Thermoactinomyces daqus</name>
    <dbReference type="NCBI Taxonomy" id="1329516"/>
    <lineage>
        <taxon>Bacteria</taxon>
        <taxon>Bacillati</taxon>
        <taxon>Bacillota</taxon>
        <taxon>Bacilli</taxon>
        <taxon>Bacillales</taxon>
        <taxon>Thermoactinomycetaceae</taxon>
        <taxon>Thermoactinomyces</taxon>
    </lineage>
</organism>
<dbReference type="EMBL" id="JACEIP010000013">
    <property type="protein sequence ID" value="MBA4543230.1"/>
    <property type="molecule type" value="Genomic_DNA"/>
</dbReference>
<proteinExistence type="predicted"/>
<name>A0A7W1XAW1_9BACL</name>
<sequence>MNQKELRSIELDVREDLRKKIEPFKKIMDAVQSLKDGDRLILHTTFKPVPLIRILKLKGYACETTKKEADHWICIFYKNKEGRESPANENISADSTNPEPKIHRLDNRGLIPPEPMVRTLNQLEKAKPGDQVVIWNDRVPVYFLEELDSLGYSYKIDQKDDGSAEVTIYKSHSNGK</sequence>
<accession>A0A7W1XAW1</accession>
<feature type="compositionally biased region" description="Polar residues" evidence="1">
    <location>
        <begin position="87"/>
        <end position="98"/>
    </location>
</feature>
<dbReference type="RefSeq" id="WP_033100863.1">
    <property type="nucleotide sequence ID" value="NZ_JACEIP010000013.1"/>
</dbReference>
<evidence type="ECO:0000259" key="2">
    <source>
        <dbReference type="Pfam" id="PF10006"/>
    </source>
</evidence>
<feature type="domain" description="DUF2249" evidence="2">
    <location>
        <begin position="105"/>
        <end position="170"/>
    </location>
</feature>
<comment type="caution">
    <text evidence="3">The sequence shown here is derived from an EMBL/GenBank/DDBJ whole genome shotgun (WGS) entry which is preliminary data.</text>
</comment>